<dbReference type="PIRSF" id="PIRSF006162">
    <property type="entry name" value="PgpA"/>
    <property type="match status" value="1"/>
</dbReference>
<dbReference type="AlphaFoldDB" id="A0AAJ0U8B7"/>
<dbReference type="SUPFAM" id="SSF101307">
    <property type="entry name" value="YutG-like"/>
    <property type="match status" value="1"/>
</dbReference>
<comment type="subcellular location">
    <subcellularLocation>
        <location evidence="1">Cell inner membrane</location>
        <topology evidence="1">Multi-pass membrane protein</topology>
    </subcellularLocation>
</comment>
<keyword evidence="1" id="KW-1208">Phospholipid metabolism</keyword>
<dbReference type="GO" id="GO:0046872">
    <property type="term" value="F:metal ion binding"/>
    <property type="evidence" value="ECO:0007669"/>
    <property type="project" value="UniProtKB-KW"/>
</dbReference>
<dbReference type="InterPro" id="IPR026037">
    <property type="entry name" value="PgpA"/>
</dbReference>
<evidence type="ECO:0000256" key="2">
    <source>
        <dbReference type="SAM" id="Phobius"/>
    </source>
</evidence>
<feature type="transmembrane region" description="Helical" evidence="2">
    <location>
        <begin position="99"/>
        <end position="123"/>
    </location>
</feature>
<evidence type="ECO:0000313" key="4">
    <source>
        <dbReference type="EMBL" id="MBK1707111.1"/>
    </source>
</evidence>
<keyword evidence="1" id="KW-1003">Cell membrane</keyword>
<feature type="transmembrane region" description="Helical" evidence="2">
    <location>
        <begin position="59"/>
        <end position="79"/>
    </location>
</feature>
<keyword evidence="1" id="KW-0460">Magnesium</keyword>
<gene>
    <name evidence="4" type="ORF">CKO40_21895</name>
</gene>
<keyword evidence="1 2" id="KW-0472">Membrane</keyword>
<dbReference type="Pfam" id="PF04608">
    <property type="entry name" value="PgpA"/>
    <property type="match status" value="1"/>
</dbReference>
<feature type="transmembrane region" description="Helical" evidence="2">
    <location>
        <begin position="23"/>
        <end position="52"/>
    </location>
</feature>
<dbReference type="GO" id="GO:0005886">
    <property type="term" value="C:plasma membrane"/>
    <property type="evidence" value="ECO:0007669"/>
    <property type="project" value="UniProtKB-SubCell"/>
</dbReference>
<reference evidence="4" key="1">
    <citation type="submission" date="2017-08" db="EMBL/GenBank/DDBJ databases">
        <authorList>
            <person name="Imhoff J.F."/>
            <person name="Rahn T."/>
            <person name="Kuenzel S."/>
            <person name="Neulinger S.C."/>
        </authorList>
    </citation>
    <scope>NUCLEOTIDE SEQUENCE</scope>
    <source>
        <strain evidence="4">DSM 11080</strain>
    </source>
</reference>
<comment type="caution">
    <text evidence="4">The sequence shown here is derived from an EMBL/GenBank/DDBJ whole genome shotgun (WGS) entry which is preliminary data.</text>
</comment>
<feature type="domain" description="YutG/PgpA" evidence="3">
    <location>
        <begin position="23"/>
        <end position="162"/>
    </location>
</feature>
<sequence length="178" mass="18905">MSTTSATDTPTPPAFESGRPEHWIAFGFGAGLSPMAPGTMGTLVAVPIYLVLASLPGMVYGIALAALIAIGIWACSKVLAESDDQDPPSIVWDEVLGFLVAMAAAPMISLNWIIFGFLLFRLFDIYKPWPVSWFQRRFHGGFGIIADDLAAGAMAWLVLKVMAMIVVASLGHGAAVAH</sequence>
<proteinExistence type="predicted"/>
<dbReference type="PANTHER" id="PTHR36305:SF1">
    <property type="entry name" value="PHOSPHATIDYLGLYCEROPHOSPHATASE A"/>
    <property type="match status" value="1"/>
</dbReference>
<comment type="function">
    <text evidence="1">Lipid phosphatase which dephosphorylates phosphatidylglycerophosphate (PGP) to phosphatidylglycerol (PG).</text>
</comment>
<keyword evidence="2" id="KW-1133">Transmembrane helix</keyword>
<organism evidence="4 5">
    <name type="scientific">Halochromatium glycolicum</name>
    <dbReference type="NCBI Taxonomy" id="85075"/>
    <lineage>
        <taxon>Bacteria</taxon>
        <taxon>Pseudomonadati</taxon>
        <taxon>Pseudomonadota</taxon>
        <taxon>Gammaproteobacteria</taxon>
        <taxon>Chromatiales</taxon>
        <taxon>Chromatiaceae</taxon>
        <taxon>Halochromatium</taxon>
    </lineage>
</organism>
<keyword evidence="1 2" id="KW-0812">Transmembrane</keyword>
<dbReference type="GO" id="GO:0009395">
    <property type="term" value="P:phospholipid catabolic process"/>
    <property type="evidence" value="ECO:0007669"/>
    <property type="project" value="UniProtKB-KW"/>
</dbReference>
<reference evidence="4" key="2">
    <citation type="journal article" date="2020" name="Microorganisms">
        <title>Osmotic Adaptation and Compatible Solute Biosynthesis of Phototrophic Bacteria as Revealed from Genome Analyses.</title>
        <authorList>
            <person name="Imhoff J.F."/>
            <person name="Rahn T."/>
            <person name="Kunzel S."/>
            <person name="Keller A."/>
            <person name="Neulinger S.C."/>
        </authorList>
    </citation>
    <scope>NUCLEOTIDE SEQUENCE</scope>
    <source>
        <strain evidence="4">DSM 11080</strain>
    </source>
</reference>
<keyword evidence="1" id="KW-0997">Cell inner membrane</keyword>
<dbReference type="CDD" id="cd06971">
    <property type="entry name" value="PgpA"/>
    <property type="match status" value="1"/>
</dbReference>
<dbReference type="InterPro" id="IPR036681">
    <property type="entry name" value="PgpA-like_sf"/>
</dbReference>
<keyword evidence="1" id="KW-0479">Metal-binding</keyword>
<keyword evidence="1" id="KW-0378">Hydrolase</keyword>
<comment type="catalytic activity">
    <reaction evidence="1">
        <text>a 1,2-diacyl-sn-glycero-3-phospho-(1'-sn-glycero-3'-phosphate) + H2O = a 1,2-diacyl-sn-glycero-3-phospho-(1'-sn-glycerol) + phosphate</text>
        <dbReference type="Rhea" id="RHEA:33751"/>
        <dbReference type="ChEBI" id="CHEBI:15377"/>
        <dbReference type="ChEBI" id="CHEBI:43474"/>
        <dbReference type="ChEBI" id="CHEBI:60110"/>
        <dbReference type="ChEBI" id="CHEBI:64716"/>
        <dbReference type="EC" id="3.1.3.27"/>
    </reaction>
</comment>
<feature type="transmembrane region" description="Helical" evidence="2">
    <location>
        <begin position="144"/>
        <end position="170"/>
    </location>
</feature>
<accession>A0AAJ0U8B7</accession>
<evidence type="ECO:0000256" key="1">
    <source>
        <dbReference type="PIRNR" id="PIRNR006162"/>
    </source>
</evidence>
<name>A0AAJ0U8B7_9GAMM</name>
<comment type="cofactor">
    <cofactor evidence="1">
        <name>Mg(2+)</name>
        <dbReference type="ChEBI" id="CHEBI:18420"/>
    </cofactor>
</comment>
<comment type="pathway">
    <text evidence="1">Phospholipid metabolism; phosphatidylglycerol biosynthesis; phosphatidylglycerol from CDP-diacylglycerol: step 2/2.</text>
</comment>
<keyword evidence="1" id="KW-0595">Phospholipid degradation</keyword>
<dbReference type="EMBL" id="NRSJ01000064">
    <property type="protein sequence ID" value="MBK1707111.1"/>
    <property type="molecule type" value="Genomic_DNA"/>
</dbReference>
<keyword evidence="1" id="KW-0442">Lipid degradation</keyword>
<dbReference type="GO" id="GO:0008962">
    <property type="term" value="F:phosphatidylglycerophosphatase activity"/>
    <property type="evidence" value="ECO:0007669"/>
    <property type="project" value="UniProtKB-EC"/>
</dbReference>
<dbReference type="InterPro" id="IPR007686">
    <property type="entry name" value="YutG/PgpA"/>
</dbReference>
<dbReference type="RefSeq" id="WP_200348588.1">
    <property type="nucleotide sequence ID" value="NZ_NRSJ01000064.1"/>
</dbReference>
<evidence type="ECO:0000259" key="3">
    <source>
        <dbReference type="Pfam" id="PF04608"/>
    </source>
</evidence>
<dbReference type="Proteomes" id="UP001296776">
    <property type="component" value="Unassembled WGS sequence"/>
</dbReference>
<keyword evidence="5" id="KW-1185">Reference proteome</keyword>
<evidence type="ECO:0000313" key="5">
    <source>
        <dbReference type="Proteomes" id="UP001296776"/>
    </source>
</evidence>
<dbReference type="EC" id="3.1.3.27" evidence="1"/>
<protein>
    <recommendedName>
        <fullName evidence="1">Phosphatidylglycerophosphatase A</fullName>
        <ecNumber evidence="1">3.1.3.27</ecNumber>
    </recommendedName>
    <alternativeName>
        <fullName evidence="1">Phosphatidylglycerolphosphate phosphatase A</fullName>
    </alternativeName>
</protein>
<keyword evidence="1" id="KW-0443">Lipid metabolism</keyword>
<dbReference type="PANTHER" id="PTHR36305">
    <property type="entry name" value="PHOSPHATIDYLGLYCEROPHOSPHATASE A"/>
    <property type="match status" value="1"/>
</dbReference>